<organism evidence="1 2">
    <name type="scientific">Sistotremastrum suecicum HHB10207 ss-3</name>
    <dbReference type="NCBI Taxonomy" id="1314776"/>
    <lineage>
        <taxon>Eukaryota</taxon>
        <taxon>Fungi</taxon>
        <taxon>Dikarya</taxon>
        <taxon>Basidiomycota</taxon>
        <taxon>Agaricomycotina</taxon>
        <taxon>Agaricomycetes</taxon>
        <taxon>Sistotremastrales</taxon>
        <taxon>Sistotremastraceae</taxon>
        <taxon>Sistotremastrum</taxon>
    </lineage>
</organism>
<reference evidence="1 2" key="1">
    <citation type="journal article" date="2016" name="Mol. Biol. Evol.">
        <title>Comparative Genomics of Early-Diverging Mushroom-Forming Fungi Provides Insights into the Origins of Lignocellulose Decay Capabilities.</title>
        <authorList>
            <person name="Nagy L.G."/>
            <person name="Riley R."/>
            <person name="Tritt A."/>
            <person name="Adam C."/>
            <person name="Daum C."/>
            <person name="Floudas D."/>
            <person name="Sun H."/>
            <person name="Yadav J.S."/>
            <person name="Pangilinan J."/>
            <person name="Larsson K.H."/>
            <person name="Matsuura K."/>
            <person name="Barry K."/>
            <person name="Labutti K."/>
            <person name="Kuo R."/>
            <person name="Ohm R.A."/>
            <person name="Bhattacharya S.S."/>
            <person name="Shirouzu T."/>
            <person name="Yoshinaga Y."/>
            <person name="Martin F.M."/>
            <person name="Grigoriev I.V."/>
            <person name="Hibbett D.S."/>
        </authorList>
    </citation>
    <scope>NUCLEOTIDE SEQUENCE [LARGE SCALE GENOMIC DNA]</scope>
    <source>
        <strain evidence="1 2">HHB10207 ss-3</strain>
    </source>
</reference>
<dbReference type="Proteomes" id="UP000076798">
    <property type="component" value="Unassembled WGS sequence"/>
</dbReference>
<keyword evidence="2" id="KW-1185">Reference proteome</keyword>
<evidence type="ECO:0000313" key="2">
    <source>
        <dbReference type="Proteomes" id="UP000076798"/>
    </source>
</evidence>
<protein>
    <submittedName>
        <fullName evidence="1">Uncharacterized protein</fullName>
    </submittedName>
</protein>
<accession>A0A165YPB9</accession>
<evidence type="ECO:0000313" key="1">
    <source>
        <dbReference type="EMBL" id="KZT33464.1"/>
    </source>
</evidence>
<dbReference type="AlphaFoldDB" id="A0A165YPB9"/>
<name>A0A165YPB9_9AGAM</name>
<gene>
    <name evidence="1" type="ORF">SISSUDRAFT_410551</name>
</gene>
<sequence>MWTKVIDKCVALGCSRFIVTNYYHWTYGSFTPDFRECIVSEAIPYDNIAPRIQEVNLFWMSRRFGIPQNYDTADSSTYVSPIPKHFTDDEAQCRTDEYPAMMAPWLPWGHQISFTLFTVS</sequence>
<dbReference type="OrthoDB" id="2579508at2759"/>
<dbReference type="EMBL" id="KV428240">
    <property type="protein sequence ID" value="KZT33464.1"/>
    <property type="molecule type" value="Genomic_DNA"/>
</dbReference>
<proteinExistence type="predicted"/>